<dbReference type="Pfam" id="PF00535">
    <property type="entry name" value="Glycos_transf_2"/>
    <property type="match status" value="1"/>
</dbReference>
<organism evidence="6 7">
    <name type="scientific">Faecalibacterium prausnitzii</name>
    <dbReference type="NCBI Taxonomy" id="853"/>
    <lineage>
        <taxon>Bacteria</taxon>
        <taxon>Bacillati</taxon>
        <taxon>Bacillota</taxon>
        <taxon>Clostridia</taxon>
        <taxon>Eubacteriales</taxon>
        <taxon>Oscillospiraceae</taxon>
        <taxon>Faecalibacterium</taxon>
    </lineage>
</organism>
<dbReference type="PANTHER" id="PTHR43179:SF12">
    <property type="entry name" value="GALACTOFURANOSYLTRANSFERASE GLFT2"/>
    <property type="match status" value="1"/>
</dbReference>
<protein>
    <recommendedName>
        <fullName evidence="5">Glycosyltransferase 2-like domain-containing protein</fullName>
    </recommendedName>
</protein>
<evidence type="ECO:0000256" key="4">
    <source>
        <dbReference type="ARBA" id="ARBA00022679"/>
    </source>
</evidence>
<evidence type="ECO:0000256" key="1">
    <source>
        <dbReference type="ARBA" id="ARBA00004776"/>
    </source>
</evidence>
<dbReference type="PANTHER" id="PTHR43179">
    <property type="entry name" value="RHAMNOSYLTRANSFERASE WBBL"/>
    <property type="match status" value="1"/>
</dbReference>
<comment type="caution">
    <text evidence="6">The sequence shown here is derived from an EMBL/GenBank/DDBJ whole genome shotgun (WGS) entry which is preliminary data.</text>
</comment>
<keyword evidence="4" id="KW-0808">Transferase</keyword>
<dbReference type="SUPFAM" id="SSF53448">
    <property type="entry name" value="Nucleotide-diphospho-sugar transferases"/>
    <property type="match status" value="1"/>
</dbReference>
<keyword evidence="3" id="KW-0328">Glycosyltransferase</keyword>
<name>A0AAX1QMZ3_9FIRM</name>
<evidence type="ECO:0000313" key="6">
    <source>
        <dbReference type="EMBL" id="RAW53108.1"/>
    </source>
</evidence>
<dbReference type="GO" id="GO:0016757">
    <property type="term" value="F:glycosyltransferase activity"/>
    <property type="evidence" value="ECO:0007669"/>
    <property type="project" value="UniProtKB-KW"/>
</dbReference>
<dbReference type="Gene3D" id="3.90.550.10">
    <property type="entry name" value="Spore Coat Polysaccharide Biosynthesis Protein SpsA, Chain A"/>
    <property type="match status" value="1"/>
</dbReference>
<comment type="pathway">
    <text evidence="1">Cell wall biogenesis; cell wall polysaccharide biosynthesis.</text>
</comment>
<feature type="domain" description="Glycosyltransferase 2-like" evidence="5">
    <location>
        <begin position="18"/>
        <end position="140"/>
    </location>
</feature>
<proteinExistence type="inferred from homology"/>
<comment type="similarity">
    <text evidence="2">Belongs to the glycosyltransferase 2 family.</text>
</comment>
<dbReference type="InterPro" id="IPR001173">
    <property type="entry name" value="Glyco_trans_2-like"/>
</dbReference>
<evidence type="ECO:0000256" key="3">
    <source>
        <dbReference type="ARBA" id="ARBA00022676"/>
    </source>
</evidence>
<sequence>MDISEICIYEESMKIAFVILNYNTFQETKECILSIENKIDTQDYRIIIVDNQSKDDSADKIEKFIQQREKAVLIRNSENLGFAKGNNAGIAYANKNFKPEYMVVLNSDTELMQDNLVETLDKEYKKSGFALLGPLILTADGRCDNSPHFPPTIDHVRKELKTFEKEERIIRQGLYRPYCGIRFFKKLIQEKVLKRDVPAHRNMKFYQYQKQVVLQGCFIVFSEKAFNYVEGFDDRTFLYYEEPILYLNLMKHDLVTVYDPEIVIYHKDGRSTNTVAQKGRDKLIFINKCYQESAKVLLKKLESGR</sequence>
<dbReference type="EMBL" id="PRLA01000001">
    <property type="protein sequence ID" value="RAW53108.1"/>
    <property type="molecule type" value="Genomic_DNA"/>
</dbReference>
<dbReference type="InterPro" id="IPR029044">
    <property type="entry name" value="Nucleotide-diphossugar_trans"/>
</dbReference>
<dbReference type="AlphaFoldDB" id="A0AAX1QMZ3"/>
<accession>A0AAX1QMZ3</accession>
<dbReference type="RefSeq" id="WP_158394601.1">
    <property type="nucleotide sequence ID" value="NZ_PRLA01000001.1"/>
</dbReference>
<evidence type="ECO:0000313" key="7">
    <source>
        <dbReference type="Proteomes" id="UP000250997"/>
    </source>
</evidence>
<gene>
    <name evidence="6" type="ORF">C4N27_02905</name>
</gene>
<evidence type="ECO:0000256" key="2">
    <source>
        <dbReference type="ARBA" id="ARBA00006739"/>
    </source>
</evidence>
<dbReference type="Proteomes" id="UP000250997">
    <property type="component" value="Unassembled WGS sequence"/>
</dbReference>
<evidence type="ECO:0000259" key="5">
    <source>
        <dbReference type="Pfam" id="PF00535"/>
    </source>
</evidence>
<reference evidence="6 7" key="1">
    <citation type="submission" date="2018-02" db="EMBL/GenBank/DDBJ databases">
        <title>Complete genome sequencing of Faecalibacterium prausnitzii strains isolated from the human gut.</title>
        <authorList>
            <person name="Fitzgerald B.C."/>
            <person name="Shkoporov A.N."/>
            <person name="Ross P.R."/>
            <person name="Hill C."/>
        </authorList>
    </citation>
    <scope>NUCLEOTIDE SEQUENCE [LARGE SCALE GENOMIC DNA]</scope>
    <source>
        <strain evidence="6 7">APC942/18-1</strain>
    </source>
</reference>